<evidence type="ECO:0000313" key="4">
    <source>
        <dbReference type="EMBL" id="GGP01529.1"/>
    </source>
</evidence>
<evidence type="ECO:0000256" key="2">
    <source>
        <dbReference type="SAM" id="SignalP"/>
    </source>
</evidence>
<dbReference type="Gene3D" id="3.90.76.10">
    <property type="entry name" value="Dipeptide-binding Protein, Domain 1"/>
    <property type="match status" value="1"/>
</dbReference>
<dbReference type="InterPro" id="IPR000914">
    <property type="entry name" value="SBP_5_dom"/>
</dbReference>
<keyword evidence="2" id="KW-0732">Signal</keyword>
<dbReference type="GO" id="GO:1904680">
    <property type="term" value="F:peptide transmembrane transporter activity"/>
    <property type="evidence" value="ECO:0007669"/>
    <property type="project" value="TreeGrafter"/>
</dbReference>
<dbReference type="SUPFAM" id="SSF53850">
    <property type="entry name" value="Periplasmic binding protein-like II"/>
    <property type="match status" value="1"/>
</dbReference>
<accession>A0A918E335</accession>
<dbReference type="PANTHER" id="PTHR30290">
    <property type="entry name" value="PERIPLASMIC BINDING COMPONENT OF ABC TRANSPORTER"/>
    <property type="match status" value="1"/>
</dbReference>
<protein>
    <submittedName>
        <fullName evidence="4">Peptide ABC transporter substrate-binding protein</fullName>
    </submittedName>
</protein>
<gene>
    <name evidence="4" type="ORF">GCM10012278_05130</name>
</gene>
<sequence>MSWHKRLLLLGVAGTVAMAASACAGGQVRGADRSPQPSSTGETAATQTQPATATANDDTFVYAPNLDVVTDWDPATSYSNENIAMSNIYEGLTRYNSATRKPEPRLATEWTSAAEGKEWTFKLRQGVKFHTGAALDAEAAKKAIERTIKENSGAAYIWGAVDTIEAPDASTLKFTLKYATPLDVVAASGYAAYIYDTEAVDQVKDGKADAGTGPYTIDSWQKGKETELTLKAYEDYWGGWKPEQYKKVAFRVTPEITTAWQLLKQGEVNFVQRLNPQLFEQASDTEGVQVSRTPSFQNLLVLFNTAGGATKDVRVRQALQLAIDYDGLLAALKGAGVKASGLVPEGLVGHTANLEAEQDLAKAQELLASAGYGGDNEELKLTLTYAQGDEDQKLLVTLLTAALQKLNVTLQAKPMAWNAQWDQGKAKGQDIFVMYWYPDYPDAYSWFFNVFRSNDKPELNLSYLKNAEIDAAIDELPKLTATDLFAAETSYDELQKKILQEQAAVAVPYVQTYQRALSADVQGYVDNPAYPNVVFFHDLKRAS</sequence>
<proteinExistence type="predicted"/>
<dbReference type="GO" id="GO:0043190">
    <property type="term" value="C:ATP-binding cassette (ABC) transporter complex"/>
    <property type="evidence" value="ECO:0007669"/>
    <property type="project" value="InterPro"/>
</dbReference>
<dbReference type="PANTHER" id="PTHR30290:SF34">
    <property type="entry name" value="ABC TRANSPORTER, PERIPLASMIC OLIGO-PEPTIDE BINDING PROTEIN, PUTATIVE-RELATED"/>
    <property type="match status" value="1"/>
</dbReference>
<feature type="domain" description="Solute-binding protein family 5" evidence="3">
    <location>
        <begin position="101"/>
        <end position="456"/>
    </location>
</feature>
<comment type="caution">
    <text evidence="4">The sequence shown here is derived from an EMBL/GenBank/DDBJ whole genome shotgun (WGS) entry which is preliminary data.</text>
</comment>
<dbReference type="AlphaFoldDB" id="A0A918E335"/>
<dbReference type="GO" id="GO:0015833">
    <property type="term" value="P:peptide transport"/>
    <property type="evidence" value="ECO:0007669"/>
    <property type="project" value="TreeGrafter"/>
</dbReference>
<evidence type="ECO:0000313" key="5">
    <source>
        <dbReference type="Proteomes" id="UP000660745"/>
    </source>
</evidence>
<evidence type="ECO:0000256" key="1">
    <source>
        <dbReference type="SAM" id="MobiDB-lite"/>
    </source>
</evidence>
<reference evidence="4" key="1">
    <citation type="journal article" date="2014" name="Int. J. Syst. Evol. Microbiol.">
        <title>Complete genome sequence of Corynebacterium casei LMG S-19264T (=DSM 44701T), isolated from a smear-ripened cheese.</title>
        <authorList>
            <consortium name="US DOE Joint Genome Institute (JGI-PGF)"/>
            <person name="Walter F."/>
            <person name="Albersmeier A."/>
            <person name="Kalinowski J."/>
            <person name="Ruckert C."/>
        </authorList>
    </citation>
    <scope>NUCLEOTIDE SEQUENCE</scope>
    <source>
        <strain evidence="4">CGMCC 4.7430</strain>
    </source>
</reference>
<feature type="region of interest" description="Disordered" evidence="1">
    <location>
        <begin position="26"/>
        <end position="55"/>
    </location>
</feature>
<feature type="chain" id="PRO_5039071270" evidence="2">
    <location>
        <begin position="25"/>
        <end position="543"/>
    </location>
</feature>
<dbReference type="Gene3D" id="3.40.190.10">
    <property type="entry name" value="Periplasmic binding protein-like II"/>
    <property type="match status" value="1"/>
</dbReference>
<dbReference type="RefSeq" id="WP_189136802.1">
    <property type="nucleotide sequence ID" value="NZ_BMNK01000001.1"/>
</dbReference>
<evidence type="ECO:0000259" key="3">
    <source>
        <dbReference type="Pfam" id="PF00496"/>
    </source>
</evidence>
<dbReference type="PROSITE" id="PS51257">
    <property type="entry name" value="PROKAR_LIPOPROTEIN"/>
    <property type="match status" value="1"/>
</dbReference>
<keyword evidence="5" id="KW-1185">Reference proteome</keyword>
<organism evidence="4 5">
    <name type="scientific">Nonomuraea glycinis</name>
    <dbReference type="NCBI Taxonomy" id="2047744"/>
    <lineage>
        <taxon>Bacteria</taxon>
        <taxon>Bacillati</taxon>
        <taxon>Actinomycetota</taxon>
        <taxon>Actinomycetes</taxon>
        <taxon>Streptosporangiales</taxon>
        <taxon>Streptosporangiaceae</taxon>
        <taxon>Nonomuraea</taxon>
    </lineage>
</organism>
<feature type="signal peptide" evidence="2">
    <location>
        <begin position="1"/>
        <end position="24"/>
    </location>
</feature>
<dbReference type="PIRSF" id="PIRSF002741">
    <property type="entry name" value="MppA"/>
    <property type="match status" value="1"/>
</dbReference>
<reference evidence="4" key="2">
    <citation type="submission" date="2020-09" db="EMBL/GenBank/DDBJ databases">
        <authorList>
            <person name="Sun Q."/>
            <person name="Zhou Y."/>
        </authorList>
    </citation>
    <scope>NUCLEOTIDE SEQUENCE</scope>
    <source>
        <strain evidence="4">CGMCC 4.7430</strain>
    </source>
</reference>
<dbReference type="InterPro" id="IPR039424">
    <property type="entry name" value="SBP_5"/>
</dbReference>
<dbReference type="CDD" id="cd08512">
    <property type="entry name" value="PBP2_NikA_DppA_OppA_like_7"/>
    <property type="match status" value="1"/>
</dbReference>
<dbReference type="Proteomes" id="UP000660745">
    <property type="component" value="Unassembled WGS sequence"/>
</dbReference>
<dbReference type="GO" id="GO:0042597">
    <property type="term" value="C:periplasmic space"/>
    <property type="evidence" value="ECO:0007669"/>
    <property type="project" value="UniProtKB-ARBA"/>
</dbReference>
<dbReference type="Gene3D" id="3.10.105.10">
    <property type="entry name" value="Dipeptide-binding Protein, Domain 3"/>
    <property type="match status" value="1"/>
</dbReference>
<dbReference type="EMBL" id="BMNK01000001">
    <property type="protein sequence ID" value="GGP01529.1"/>
    <property type="molecule type" value="Genomic_DNA"/>
</dbReference>
<name>A0A918E335_9ACTN</name>
<feature type="compositionally biased region" description="Low complexity" evidence="1">
    <location>
        <begin position="43"/>
        <end position="55"/>
    </location>
</feature>
<dbReference type="InterPro" id="IPR030678">
    <property type="entry name" value="Peptide/Ni-bd"/>
</dbReference>
<dbReference type="Pfam" id="PF00496">
    <property type="entry name" value="SBP_bac_5"/>
    <property type="match status" value="1"/>
</dbReference>